<dbReference type="Gene3D" id="3.40.1190.20">
    <property type="match status" value="1"/>
</dbReference>
<reference evidence="5" key="1">
    <citation type="journal article" date="2019" name="Int. J. Syst. Evol. Microbiol.">
        <title>The Global Catalogue of Microorganisms (GCM) 10K type strain sequencing project: providing services to taxonomists for standard genome sequencing and annotation.</title>
        <authorList>
            <consortium name="The Broad Institute Genomics Platform"/>
            <consortium name="The Broad Institute Genome Sequencing Center for Infectious Disease"/>
            <person name="Wu L."/>
            <person name="Ma J."/>
        </authorList>
    </citation>
    <scope>NUCLEOTIDE SEQUENCE [LARGE SCALE GENOMIC DNA]</scope>
    <source>
        <strain evidence="5">NBRC 102407</strain>
    </source>
</reference>
<keyword evidence="1" id="KW-0808">Transferase</keyword>
<evidence type="ECO:0000313" key="5">
    <source>
        <dbReference type="Proteomes" id="UP001157167"/>
    </source>
</evidence>
<keyword evidence="2 4" id="KW-0418">Kinase</keyword>
<dbReference type="GO" id="GO:0016301">
    <property type="term" value="F:kinase activity"/>
    <property type="evidence" value="ECO:0007669"/>
    <property type="project" value="UniProtKB-KW"/>
</dbReference>
<evidence type="ECO:0000256" key="2">
    <source>
        <dbReference type="ARBA" id="ARBA00022777"/>
    </source>
</evidence>
<dbReference type="InterPro" id="IPR011611">
    <property type="entry name" value="PfkB_dom"/>
</dbReference>
<dbReference type="Proteomes" id="UP001157167">
    <property type="component" value="Unassembled WGS sequence"/>
</dbReference>
<dbReference type="CDD" id="cd01942">
    <property type="entry name" value="ribokinase_group_A"/>
    <property type="match status" value="1"/>
</dbReference>
<proteinExistence type="predicted"/>
<dbReference type="InterPro" id="IPR029056">
    <property type="entry name" value="Ribokinase-like"/>
</dbReference>
<evidence type="ECO:0000259" key="3">
    <source>
        <dbReference type="Pfam" id="PF00294"/>
    </source>
</evidence>
<feature type="domain" description="Carbohydrate kinase PfkB" evidence="3">
    <location>
        <begin position="39"/>
        <end position="293"/>
    </location>
</feature>
<evidence type="ECO:0000256" key="1">
    <source>
        <dbReference type="ARBA" id="ARBA00022679"/>
    </source>
</evidence>
<keyword evidence="5" id="KW-1185">Reference proteome</keyword>
<dbReference type="InterPro" id="IPR002173">
    <property type="entry name" value="Carboh/pur_kinase_PfkB_CS"/>
</dbReference>
<dbReference type="Pfam" id="PF00294">
    <property type="entry name" value="PfkB"/>
    <property type="match status" value="1"/>
</dbReference>
<comment type="caution">
    <text evidence="4">The sequence shown here is derived from an EMBL/GenBank/DDBJ whole genome shotgun (WGS) entry which is preliminary data.</text>
</comment>
<dbReference type="RefSeq" id="WP_284189598.1">
    <property type="nucleotide sequence ID" value="NZ_BSPX01000093.1"/>
</dbReference>
<accession>A0ABQ6FIJ1</accession>
<dbReference type="SUPFAM" id="SSF53613">
    <property type="entry name" value="Ribokinase-like"/>
    <property type="match status" value="1"/>
</dbReference>
<dbReference type="PANTHER" id="PTHR10584:SF166">
    <property type="entry name" value="RIBOKINASE"/>
    <property type="match status" value="1"/>
</dbReference>
<dbReference type="PANTHER" id="PTHR10584">
    <property type="entry name" value="SUGAR KINASE"/>
    <property type="match status" value="1"/>
</dbReference>
<dbReference type="EMBL" id="BSPX01000093">
    <property type="protein sequence ID" value="GLT24435.1"/>
    <property type="molecule type" value="Genomic_DNA"/>
</dbReference>
<organism evidence="4 5">
    <name type="scientific">Zoogloea oryzae</name>
    <dbReference type="NCBI Taxonomy" id="310767"/>
    <lineage>
        <taxon>Bacteria</taxon>
        <taxon>Pseudomonadati</taxon>
        <taxon>Pseudomonadota</taxon>
        <taxon>Betaproteobacteria</taxon>
        <taxon>Rhodocyclales</taxon>
        <taxon>Zoogloeaceae</taxon>
        <taxon>Zoogloea</taxon>
    </lineage>
</organism>
<dbReference type="PROSITE" id="PS00583">
    <property type="entry name" value="PFKB_KINASES_1"/>
    <property type="match status" value="1"/>
</dbReference>
<sequence length="311" mass="33654">MSTLICGSIAYDSIMVFHDRFRNHILPEQLHILNVSFFVPEMRREFGGCAGNIAYNLKLLGGEPLIMATVGDDATPYLDRLDALGLPRTHVTQVPGTFTAQAFITTDLDDNQITAFHPGAMIHSHVNTIGQTRGVTLGIVAPDGRDGMLEHSRQFAEAGIPFIFDPGQGLPMFSGSELLACLKLADYCTVNDYEARLLCERTGRSIESLSGEVKALIVTRGGEGSEIHTGGTRIDIPCAVPTRVEDPTGCGDAYRAGLLYGIDRGLDWDQTGRLASLMGAIKIASRGGQNHAPSRDEIAEAYRKAFGSTLW</sequence>
<name>A0ABQ6FIJ1_9RHOO</name>
<evidence type="ECO:0000313" key="4">
    <source>
        <dbReference type="EMBL" id="GLT24435.1"/>
    </source>
</evidence>
<protein>
    <submittedName>
        <fullName evidence="4">Sugar kinase</fullName>
    </submittedName>
</protein>
<gene>
    <name evidence="4" type="ORF">GCM10007933_39150</name>
</gene>